<dbReference type="InterPro" id="IPR027023">
    <property type="entry name" value="Put_LipoPS_kinase_InaA"/>
</dbReference>
<dbReference type="AlphaFoldDB" id="A0A7C1ZV66"/>
<evidence type="ECO:0000313" key="1">
    <source>
        <dbReference type="EMBL" id="HEC74989.1"/>
    </source>
</evidence>
<comment type="caution">
    <text evidence="1">The sequence shown here is derived from an EMBL/GenBank/DDBJ whole genome shotgun (WGS) entry which is preliminary data.</text>
</comment>
<gene>
    <name evidence="1" type="ORF">ENI26_11565</name>
</gene>
<accession>A0A7C1ZV66</accession>
<dbReference type="SUPFAM" id="SSF56112">
    <property type="entry name" value="Protein kinase-like (PK-like)"/>
    <property type="match status" value="1"/>
</dbReference>
<sequence length="241" mass="28262">MNSSENTMQDYTFDDLWQIKTPWFEPPNHRRGGWSGVVKYSLPVDNTKTDVFIKRQENHSTKTWAHPFSGIPTFQKEYNNIVKLRAKAIPTLEAIFFGVAKSRAILVTKELKGYSSLENIDPTNLTTDERKQLLSVTARLLRKLHHHRFQHNSLYPKHLFAKQTSSGWKVRLIDLEKMKRTLFYKQAMKRDLSTLNRHASSAWSVADKVYFLQRYFDEFTLSTKSKHIIYKLATSKKAKKH</sequence>
<protein>
    <submittedName>
        <fullName evidence="1">InaA protein</fullName>
    </submittedName>
</protein>
<organism evidence="1">
    <name type="scientific">Methylophaga aminisulfidivorans</name>
    <dbReference type="NCBI Taxonomy" id="230105"/>
    <lineage>
        <taxon>Bacteria</taxon>
        <taxon>Pseudomonadati</taxon>
        <taxon>Pseudomonadota</taxon>
        <taxon>Gammaproteobacteria</taxon>
        <taxon>Thiotrichales</taxon>
        <taxon>Piscirickettsiaceae</taxon>
        <taxon>Methylophaga</taxon>
    </lineage>
</organism>
<dbReference type="InterPro" id="IPR011009">
    <property type="entry name" value="Kinase-like_dom_sf"/>
</dbReference>
<reference evidence="1" key="1">
    <citation type="journal article" date="2020" name="mSystems">
        <title>Genome- and Community-Level Interaction Insights into Carbon Utilization and Element Cycling Functions of Hydrothermarchaeota in Hydrothermal Sediment.</title>
        <authorList>
            <person name="Zhou Z."/>
            <person name="Liu Y."/>
            <person name="Xu W."/>
            <person name="Pan J."/>
            <person name="Luo Z.H."/>
            <person name="Li M."/>
        </authorList>
    </citation>
    <scope>NUCLEOTIDE SEQUENCE [LARGE SCALE GENOMIC DNA]</scope>
    <source>
        <strain evidence="1">HyVt-380</strain>
    </source>
</reference>
<dbReference type="EMBL" id="DRHY01000260">
    <property type="protein sequence ID" value="HEC74989.1"/>
    <property type="molecule type" value="Genomic_DNA"/>
</dbReference>
<dbReference type="Pfam" id="PF06293">
    <property type="entry name" value="Kdo"/>
    <property type="match status" value="1"/>
</dbReference>
<dbReference type="Proteomes" id="UP000886384">
    <property type="component" value="Unassembled WGS sequence"/>
</dbReference>
<proteinExistence type="predicted"/>
<name>A0A7C1ZV66_9GAMM</name>
<dbReference type="PIRSF" id="PIRSF026326">
    <property type="entry name" value="InaA"/>
    <property type="match status" value="1"/>
</dbReference>